<evidence type="ECO:0000313" key="1">
    <source>
        <dbReference type="EMBL" id="KAI0039951.1"/>
    </source>
</evidence>
<sequence>MPVPAHIIARETRIACVIKAFRSQKNKMKASDIKRVVAEILDAYNELSDYTDQSEYTLPPYIAKSIRYISTIALAGKSVLEQFDITRLADIPIEVDIRCSSYKGENMWWNEKENEIIIIEDTEEAIYDESSIKPTQNTTNSKQRRINKESNRTNKQIDRAVKKLNPKKLEDGDIKNNKMQSRTNHIQNNADRNQTKDRNFSEDIALEMEKLHQDLLQTLKYLQHLKELLSSK</sequence>
<dbReference type="EMBL" id="MU276244">
    <property type="protein sequence ID" value="KAI0039951.1"/>
    <property type="molecule type" value="Genomic_DNA"/>
</dbReference>
<reference evidence="1" key="1">
    <citation type="submission" date="2021-02" db="EMBL/GenBank/DDBJ databases">
        <authorList>
            <consortium name="DOE Joint Genome Institute"/>
            <person name="Ahrendt S."/>
            <person name="Looney B.P."/>
            <person name="Miyauchi S."/>
            <person name="Morin E."/>
            <person name="Drula E."/>
            <person name="Courty P.E."/>
            <person name="Chicoki N."/>
            <person name="Fauchery L."/>
            <person name="Kohler A."/>
            <person name="Kuo A."/>
            <person name="Labutti K."/>
            <person name="Pangilinan J."/>
            <person name="Lipzen A."/>
            <person name="Riley R."/>
            <person name="Andreopoulos W."/>
            <person name="He G."/>
            <person name="Johnson J."/>
            <person name="Barry K.W."/>
            <person name="Grigoriev I.V."/>
            <person name="Nagy L."/>
            <person name="Hibbett D."/>
            <person name="Henrissat B."/>
            <person name="Matheny P.B."/>
            <person name="Labbe J."/>
            <person name="Martin F."/>
        </authorList>
    </citation>
    <scope>NUCLEOTIDE SEQUENCE</scope>
    <source>
        <strain evidence="1">FP105234-sp</strain>
    </source>
</reference>
<proteinExistence type="predicted"/>
<name>A0ACB8R8I6_9AGAM</name>
<reference evidence="1" key="2">
    <citation type="journal article" date="2022" name="New Phytol.">
        <title>Evolutionary transition to the ectomycorrhizal habit in the genomes of a hyperdiverse lineage of mushroom-forming fungi.</title>
        <authorList>
            <person name="Looney B."/>
            <person name="Miyauchi S."/>
            <person name="Morin E."/>
            <person name="Drula E."/>
            <person name="Courty P.E."/>
            <person name="Kohler A."/>
            <person name="Kuo A."/>
            <person name="LaButti K."/>
            <person name="Pangilinan J."/>
            <person name="Lipzen A."/>
            <person name="Riley R."/>
            <person name="Andreopoulos W."/>
            <person name="He G."/>
            <person name="Johnson J."/>
            <person name="Nolan M."/>
            <person name="Tritt A."/>
            <person name="Barry K.W."/>
            <person name="Grigoriev I.V."/>
            <person name="Nagy L.G."/>
            <person name="Hibbett D."/>
            <person name="Henrissat B."/>
            <person name="Matheny P.B."/>
            <person name="Labbe J."/>
            <person name="Martin F.M."/>
        </authorList>
    </citation>
    <scope>NUCLEOTIDE SEQUENCE</scope>
    <source>
        <strain evidence="1">FP105234-sp</strain>
    </source>
</reference>
<dbReference type="Proteomes" id="UP000814033">
    <property type="component" value="Unassembled WGS sequence"/>
</dbReference>
<accession>A0ACB8R8I6</accession>
<organism evidence="1 2">
    <name type="scientific">Auriscalpium vulgare</name>
    <dbReference type="NCBI Taxonomy" id="40419"/>
    <lineage>
        <taxon>Eukaryota</taxon>
        <taxon>Fungi</taxon>
        <taxon>Dikarya</taxon>
        <taxon>Basidiomycota</taxon>
        <taxon>Agaricomycotina</taxon>
        <taxon>Agaricomycetes</taxon>
        <taxon>Russulales</taxon>
        <taxon>Auriscalpiaceae</taxon>
        <taxon>Auriscalpium</taxon>
    </lineage>
</organism>
<gene>
    <name evidence="1" type="ORF">FA95DRAFT_1577267</name>
</gene>
<protein>
    <submittedName>
        <fullName evidence="1">Uncharacterized protein</fullName>
    </submittedName>
</protein>
<evidence type="ECO:0000313" key="2">
    <source>
        <dbReference type="Proteomes" id="UP000814033"/>
    </source>
</evidence>
<comment type="caution">
    <text evidence="1">The sequence shown here is derived from an EMBL/GenBank/DDBJ whole genome shotgun (WGS) entry which is preliminary data.</text>
</comment>
<keyword evidence="2" id="KW-1185">Reference proteome</keyword>